<dbReference type="EMBL" id="SFCC01000012">
    <property type="protein sequence ID" value="RZQ61351.1"/>
    <property type="molecule type" value="Genomic_DNA"/>
</dbReference>
<dbReference type="RefSeq" id="WP_130477653.1">
    <property type="nucleotide sequence ID" value="NZ_SFCC01000012.1"/>
</dbReference>
<accession>A0A4Q7J1S0</accession>
<comment type="caution">
    <text evidence="1">The sequence shown here is derived from an EMBL/GenBank/DDBJ whole genome shotgun (WGS) entry which is preliminary data.</text>
</comment>
<dbReference type="AlphaFoldDB" id="A0A4Q7J1S0"/>
<proteinExistence type="predicted"/>
<gene>
    <name evidence="1" type="ORF">EWH70_23420</name>
</gene>
<sequence length="142" mass="15205">MSDPRQDPHWELVRAAAHQVVRTPPGLVSRVLRSVNGLRGRFGDEPIEIPQEGGTLRIGRRALVLLTRTHGADLAARIGGIHVSAVDFAEGALDVLVTLRYGVTGTTATAELRTRLRAVLTDVLGVDPPPVNVHIADVHPAP</sequence>
<name>A0A4Q7J1S0_9PSEU</name>
<reference evidence="1 2" key="1">
    <citation type="submission" date="2019-02" db="EMBL/GenBank/DDBJ databases">
        <title>Draft genome sequence of Amycolatopsis sp. 8-3EHSu isolated from roots of Suaeda maritima.</title>
        <authorList>
            <person name="Duangmal K."/>
            <person name="Chantavorakit T."/>
        </authorList>
    </citation>
    <scope>NUCLEOTIDE SEQUENCE [LARGE SCALE GENOMIC DNA]</scope>
    <source>
        <strain evidence="1 2">8-3EHSu</strain>
    </source>
</reference>
<evidence type="ECO:0000313" key="1">
    <source>
        <dbReference type="EMBL" id="RZQ61351.1"/>
    </source>
</evidence>
<dbReference type="OrthoDB" id="3628932at2"/>
<dbReference type="Proteomes" id="UP000292003">
    <property type="component" value="Unassembled WGS sequence"/>
</dbReference>
<evidence type="ECO:0008006" key="3">
    <source>
        <dbReference type="Google" id="ProtNLM"/>
    </source>
</evidence>
<evidence type="ECO:0000313" key="2">
    <source>
        <dbReference type="Proteomes" id="UP000292003"/>
    </source>
</evidence>
<protein>
    <recommendedName>
        <fullName evidence="3">Asp23/Gls24 family envelope stress response protein</fullName>
    </recommendedName>
</protein>
<keyword evidence="2" id="KW-1185">Reference proteome</keyword>
<organism evidence="1 2">
    <name type="scientific">Amycolatopsis suaedae</name>
    <dbReference type="NCBI Taxonomy" id="2510978"/>
    <lineage>
        <taxon>Bacteria</taxon>
        <taxon>Bacillati</taxon>
        <taxon>Actinomycetota</taxon>
        <taxon>Actinomycetes</taxon>
        <taxon>Pseudonocardiales</taxon>
        <taxon>Pseudonocardiaceae</taxon>
        <taxon>Amycolatopsis</taxon>
    </lineage>
</organism>